<dbReference type="InterPro" id="IPR036102">
    <property type="entry name" value="OsmC/Ohrsf"/>
</dbReference>
<dbReference type="InterPro" id="IPR003718">
    <property type="entry name" value="OsmC/Ohr_fam"/>
</dbReference>
<dbReference type="Pfam" id="PF02566">
    <property type="entry name" value="OsmC"/>
    <property type="match status" value="1"/>
</dbReference>
<dbReference type="Proteomes" id="UP001597459">
    <property type="component" value="Unassembled WGS sequence"/>
</dbReference>
<dbReference type="Gene3D" id="3.30.300.20">
    <property type="match status" value="1"/>
</dbReference>
<proteinExistence type="predicted"/>
<dbReference type="RefSeq" id="WP_176029719.1">
    <property type="nucleotide sequence ID" value="NZ_JBHSJV010000001.1"/>
</dbReference>
<dbReference type="GO" id="GO:0004601">
    <property type="term" value="F:peroxidase activity"/>
    <property type="evidence" value="ECO:0007669"/>
    <property type="project" value="UniProtKB-KW"/>
</dbReference>
<keyword evidence="1" id="KW-0575">Peroxidase</keyword>
<keyword evidence="2" id="KW-1185">Reference proteome</keyword>
<dbReference type="PANTHER" id="PTHR39624">
    <property type="entry name" value="PROTEIN INVOLVED IN RIMO-MEDIATED BETA-METHYLTHIOLATION OF RIBOSOMAL PROTEIN S12 YCAO"/>
    <property type="match status" value="1"/>
</dbReference>
<organism evidence="1 2">
    <name type="scientific">Aquimarina hainanensis</name>
    <dbReference type="NCBI Taxonomy" id="1578017"/>
    <lineage>
        <taxon>Bacteria</taxon>
        <taxon>Pseudomonadati</taxon>
        <taxon>Bacteroidota</taxon>
        <taxon>Flavobacteriia</taxon>
        <taxon>Flavobacteriales</taxon>
        <taxon>Flavobacteriaceae</taxon>
        <taxon>Aquimarina</taxon>
    </lineage>
</organism>
<keyword evidence="1" id="KW-0560">Oxidoreductase</keyword>
<dbReference type="EMBL" id="JBHULX010000003">
    <property type="protein sequence ID" value="MFD2590223.1"/>
    <property type="molecule type" value="Genomic_DNA"/>
</dbReference>
<protein>
    <submittedName>
        <fullName evidence="1">OsmC family protein</fullName>
        <ecNumber evidence="1">1.11.1.-</ecNumber>
    </submittedName>
</protein>
<dbReference type="InterPro" id="IPR015946">
    <property type="entry name" value="KH_dom-like_a/b"/>
</dbReference>
<gene>
    <name evidence="1" type="ORF">ACFSTE_05225</name>
</gene>
<evidence type="ECO:0000313" key="2">
    <source>
        <dbReference type="Proteomes" id="UP001597459"/>
    </source>
</evidence>
<dbReference type="EC" id="1.11.1.-" evidence="1"/>
<reference evidence="2" key="1">
    <citation type="journal article" date="2019" name="Int. J. Syst. Evol. Microbiol.">
        <title>The Global Catalogue of Microorganisms (GCM) 10K type strain sequencing project: providing services to taxonomists for standard genome sequencing and annotation.</title>
        <authorList>
            <consortium name="The Broad Institute Genomics Platform"/>
            <consortium name="The Broad Institute Genome Sequencing Center for Infectious Disease"/>
            <person name="Wu L."/>
            <person name="Ma J."/>
        </authorList>
    </citation>
    <scope>NUCLEOTIDE SEQUENCE [LARGE SCALE GENOMIC DNA]</scope>
    <source>
        <strain evidence="2">KCTC 42423</strain>
    </source>
</reference>
<name>A0ABW5N6L2_9FLAO</name>
<evidence type="ECO:0000313" key="1">
    <source>
        <dbReference type="EMBL" id="MFD2590223.1"/>
    </source>
</evidence>
<sequence length="132" mass="14798">MKQHVSLVRSKIQNKYYTESKVSGFSVQSDEPIALGGTNKAPSPIDLMNSALASCTAMYLLNKAEKENINVGEIKIKIIVNKNEDQSFRFERTLSFEHKVSENEQQKLLVFANKTPVTKALIKGNQVITIIK</sequence>
<dbReference type="PANTHER" id="PTHR39624:SF2">
    <property type="entry name" value="OSMC-LIKE PROTEIN"/>
    <property type="match status" value="1"/>
</dbReference>
<accession>A0ABW5N6L2</accession>
<dbReference type="SUPFAM" id="SSF82784">
    <property type="entry name" value="OsmC-like"/>
    <property type="match status" value="1"/>
</dbReference>
<comment type="caution">
    <text evidence="1">The sequence shown here is derived from an EMBL/GenBank/DDBJ whole genome shotgun (WGS) entry which is preliminary data.</text>
</comment>